<evidence type="ECO:0000313" key="3">
    <source>
        <dbReference type="Proteomes" id="UP000093925"/>
    </source>
</evidence>
<reference evidence="2 3" key="1">
    <citation type="submission" date="2016-06" db="EMBL/GenBank/DDBJ databases">
        <authorList>
            <person name="Kjaerup R.B."/>
            <person name="Dalgaard T.S."/>
            <person name="Juul-Madsen H.R."/>
        </authorList>
    </citation>
    <scope>NUCLEOTIDE SEQUENCE [LARGE SCALE GENOMIC DNA]</scope>
    <source>
        <strain evidence="2 3">1276495.2</strain>
    </source>
</reference>
<accession>A0A1A3KA42</accession>
<feature type="compositionally biased region" description="Low complexity" evidence="1">
    <location>
        <begin position="44"/>
        <end position="56"/>
    </location>
</feature>
<sequence length="104" mass="11167">MGDVTDEFVAAVSRETGIPAEFLSGESTSAVWDTVHRLVEWKRATAPQPTTAAVSATPPPPRPITPLPPDGVSVMDAYRQNRLADRGAPAPPPRAPRGRRGMPW</sequence>
<dbReference type="EMBL" id="LZLM01000115">
    <property type="protein sequence ID" value="OBJ81987.1"/>
    <property type="molecule type" value="Genomic_DNA"/>
</dbReference>
<name>A0A1A3KA42_MYCAS</name>
<feature type="region of interest" description="Disordered" evidence="1">
    <location>
        <begin position="44"/>
        <end position="104"/>
    </location>
</feature>
<protein>
    <submittedName>
        <fullName evidence="2">Uncharacterized protein</fullName>
    </submittedName>
</protein>
<organism evidence="2 3">
    <name type="scientific">Mycobacterium asiaticum</name>
    <dbReference type="NCBI Taxonomy" id="1790"/>
    <lineage>
        <taxon>Bacteria</taxon>
        <taxon>Bacillati</taxon>
        <taxon>Actinomycetota</taxon>
        <taxon>Actinomycetes</taxon>
        <taxon>Mycobacteriales</taxon>
        <taxon>Mycobacteriaceae</taxon>
        <taxon>Mycobacterium</taxon>
    </lineage>
</organism>
<dbReference type="AlphaFoldDB" id="A0A1A3KA42"/>
<evidence type="ECO:0000313" key="2">
    <source>
        <dbReference type="EMBL" id="OBJ81987.1"/>
    </source>
</evidence>
<proteinExistence type="predicted"/>
<dbReference type="RefSeq" id="WP_065141397.1">
    <property type="nucleotide sequence ID" value="NZ_LZLM01000115.1"/>
</dbReference>
<feature type="compositionally biased region" description="Pro residues" evidence="1">
    <location>
        <begin position="57"/>
        <end position="69"/>
    </location>
</feature>
<comment type="caution">
    <text evidence="2">The sequence shown here is derived from an EMBL/GenBank/DDBJ whole genome shotgun (WGS) entry which is preliminary data.</text>
</comment>
<dbReference type="Proteomes" id="UP000093925">
    <property type="component" value="Unassembled WGS sequence"/>
</dbReference>
<gene>
    <name evidence="2" type="ORF">A5640_21890</name>
</gene>
<evidence type="ECO:0000256" key="1">
    <source>
        <dbReference type="SAM" id="MobiDB-lite"/>
    </source>
</evidence>